<gene>
    <name evidence="5" type="ORF">DDE83_005054</name>
</gene>
<keyword evidence="2" id="KW-0539">Nucleus</keyword>
<dbReference type="GO" id="GO:0003677">
    <property type="term" value="F:DNA binding"/>
    <property type="evidence" value="ECO:0007669"/>
    <property type="project" value="InterPro"/>
</dbReference>
<dbReference type="InterPro" id="IPR007219">
    <property type="entry name" value="XnlR_reg_dom"/>
</dbReference>
<dbReference type="InterPro" id="IPR036291">
    <property type="entry name" value="NAD(P)-bd_dom_sf"/>
</dbReference>
<evidence type="ECO:0000256" key="1">
    <source>
        <dbReference type="ARBA" id="ARBA00022723"/>
    </source>
</evidence>
<dbReference type="GO" id="GO:0000981">
    <property type="term" value="F:DNA-binding transcription factor activity, RNA polymerase II-specific"/>
    <property type="evidence" value="ECO:0007669"/>
    <property type="project" value="InterPro"/>
</dbReference>
<dbReference type="Pfam" id="PF04082">
    <property type="entry name" value="Fungal_trans"/>
    <property type="match status" value="1"/>
</dbReference>
<dbReference type="InterPro" id="IPR008030">
    <property type="entry name" value="NmrA-like"/>
</dbReference>
<dbReference type="STRING" id="183478.A0A364N2T1"/>
<dbReference type="Gene3D" id="3.90.25.10">
    <property type="entry name" value="UDP-galactose 4-epimerase, domain 1"/>
    <property type="match status" value="1"/>
</dbReference>
<dbReference type="AlphaFoldDB" id="A0A364N2T1"/>
<name>A0A364N2T1_STELY</name>
<dbReference type="GO" id="GO:0008270">
    <property type="term" value="F:zinc ion binding"/>
    <property type="evidence" value="ECO:0007669"/>
    <property type="project" value="InterPro"/>
</dbReference>
<accession>A0A364N2T1</accession>
<dbReference type="GO" id="GO:0006351">
    <property type="term" value="P:DNA-templated transcription"/>
    <property type="evidence" value="ECO:0007669"/>
    <property type="project" value="InterPro"/>
</dbReference>
<feature type="region of interest" description="Disordered" evidence="3">
    <location>
        <begin position="535"/>
        <end position="558"/>
    </location>
</feature>
<feature type="domain" description="Xylanolytic transcriptional activator regulatory" evidence="4">
    <location>
        <begin position="773"/>
        <end position="847"/>
    </location>
</feature>
<dbReference type="InterPro" id="IPR036864">
    <property type="entry name" value="Zn2-C6_fun-type_DNA-bd_sf"/>
</dbReference>
<keyword evidence="1" id="KW-0479">Metal-binding</keyword>
<keyword evidence="6" id="KW-1185">Reference proteome</keyword>
<dbReference type="InterPro" id="IPR050987">
    <property type="entry name" value="AtrR-like"/>
</dbReference>
<dbReference type="InterPro" id="IPR001138">
    <property type="entry name" value="Zn2Cys6_DnaBD"/>
</dbReference>
<reference evidence="6" key="1">
    <citation type="submission" date="2018-05" db="EMBL/GenBank/DDBJ databases">
        <title>Draft genome sequence of Stemphylium lycopersici strain CIDEFI 213.</title>
        <authorList>
            <person name="Medina R."/>
            <person name="Franco M.E.E."/>
            <person name="Lucentini C.G."/>
            <person name="Saparrat M.C.N."/>
            <person name="Balatti P.A."/>
        </authorList>
    </citation>
    <scope>NUCLEOTIDE SEQUENCE [LARGE SCALE GENOMIC DNA]</scope>
    <source>
        <strain evidence="6">CIDEFI 213</strain>
    </source>
</reference>
<evidence type="ECO:0000259" key="4">
    <source>
        <dbReference type="SMART" id="SM00906"/>
    </source>
</evidence>
<sequence length="1110" mass="122315">MAPTILVVGSTGNTGRSVVETLSEQLKTSDFAGHRIIALTRSSKGGTAQKLAKLPDVEVIEKNWVDITQDWLREHEVARAFIASHNEPQHFADESAFHLAALQSGVKYVVRISTTAANVRPDCDVYYPRQHWAVEALLGSPEFKALQWSSLQPNVFSTFTMAPAVGFIKNYRETGKQEKLRLMLSEDAPVGVIHPDDVGIFAAKLLLEKDTTKHNNMKYVLNGPEDITGKQTVELVEKQIGAKVEHVIYKDLSFVDEMAKAAPGVAHLILTIKRAPNTAWEGACTASTTSEEVLKLAPPQHRPAAVLQSLLDGYTMYHSRTESGPVEGYLNAANPERSKKCKCDRRIPSCSQCQVASNPCHYQEGGKRGLPAAYMRALEERLAETETALAATLVTLKDQAARQSLDYHLSSALSHPPAPQRSKVEKLEEWKRLPLQTYEQLMAWLGAQDHVNATLPTSPTDGSRCLSEPQIYTASGAMDSLTLFGSPSLPFVQAGAAHRARSAIGDRSTTTAMTICNGEITTFDDGKLASISAWESPTSSEYSSSDEPAAESRPGKRRRISARLAREVGLMRSPRDRFTGFVGSASGIFFIRSVYGAIERTQPTHAATANTPGSDMVPGEDDHLPLVQPNSSERLWEESEIKFEAPFHTSFKDLVALSGSYFANWHPFYPFLHAPTVLQYFDQLASNTIAEKQPLGNLEMVILRSVMSMSLADHRQDQGTGSIQYPAHLVFQAYDSAVNSLQPVLSRPTSILSIQAALSVQMFLVSMLRLNAASRLGGLIVRMAVQLGLHRCPARFSSFSQSERELRQRIFWSIYAMDRFLSQSMGLPLSIQDDDVDVCFPTTEHHLPSPSRPGSNLDLLHLLAQQSRLRGEIIELRNKSLHHVQNDPDRPTAITAKLSQWWNDVENYIDPDGPCNATSYAATILTLLKHESIISFYRPVLAASLQDAAYDEALQQYKSLEILQHLSRRGSAWPEASSAAIRDLRVRMTQPMPSARDNDLGHDTDNKALASTLDNQFLCSLIHQDLMPPYHQASHQTMSHSPAFPGPSDPVHGSGGNATVLGVDDSCFDSFVGADEVGNIAIGDPAGLDPFSGFDIPFWFDQDQCWDFSQ</sequence>
<feature type="compositionally biased region" description="Low complexity" evidence="3">
    <location>
        <begin position="535"/>
        <end position="547"/>
    </location>
</feature>
<dbReference type="EMBL" id="QGDH01000066">
    <property type="protein sequence ID" value="RAR10284.1"/>
    <property type="molecule type" value="Genomic_DNA"/>
</dbReference>
<dbReference type="Gene3D" id="4.10.240.10">
    <property type="entry name" value="Zn(2)-C6 fungal-type DNA-binding domain"/>
    <property type="match status" value="1"/>
</dbReference>
<dbReference type="Proteomes" id="UP000249619">
    <property type="component" value="Unassembled WGS sequence"/>
</dbReference>
<dbReference type="CDD" id="cd00067">
    <property type="entry name" value="GAL4"/>
    <property type="match status" value="1"/>
</dbReference>
<dbReference type="Gene3D" id="3.40.50.720">
    <property type="entry name" value="NAD(P)-binding Rossmann-like Domain"/>
    <property type="match status" value="1"/>
</dbReference>
<evidence type="ECO:0000313" key="6">
    <source>
        <dbReference type="Proteomes" id="UP000249619"/>
    </source>
</evidence>
<proteinExistence type="predicted"/>
<organism evidence="5 6">
    <name type="scientific">Stemphylium lycopersici</name>
    <name type="common">Tomato gray leaf spot disease fungus</name>
    <name type="synonym">Thyrospora lycopersici</name>
    <dbReference type="NCBI Taxonomy" id="183478"/>
    <lineage>
        <taxon>Eukaryota</taxon>
        <taxon>Fungi</taxon>
        <taxon>Dikarya</taxon>
        <taxon>Ascomycota</taxon>
        <taxon>Pezizomycotina</taxon>
        <taxon>Dothideomycetes</taxon>
        <taxon>Pleosporomycetidae</taxon>
        <taxon>Pleosporales</taxon>
        <taxon>Pleosporineae</taxon>
        <taxon>Pleosporaceae</taxon>
        <taxon>Stemphylium</taxon>
    </lineage>
</organism>
<dbReference type="PANTHER" id="PTHR46910">
    <property type="entry name" value="TRANSCRIPTION FACTOR PDR1"/>
    <property type="match status" value="1"/>
</dbReference>
<protein>
    <submittedName>
        <fullName evidence="5">DNA binding protein</fullName>
    </submittedName>
</protein>
<comment type="caution">
    <text evidence="5">The sequence shown here is derived from an EMBL/GenBank/DDBJ whole genome shotgun (WGS) entry which is preliminary data.</text>
</comment>
<evidence type="ECO:0000256" key="2">
    <source>
        <dbReference type="ARBA" id="ARBA00023242"/>
    </source>
</evidence>
<dbReference type="SUPFAM" id="SSF51735">
    <property type="entry name" value="NAD(P)-binding Rossmann-fold domains"/>
    <property type="match status" value="1"/>
</dbReference>
<dbReference type="PANTHER" id="PTHR46910:SF9">
    <property type="entry name" value="MISCELLANEOUS ZN(II)2CYS6 TRANSCRIPTION FACTOR (EUROFUNG)"/>
    <property type="match status" value="1"/>
</dbReference>
<evidence type="ECO:0000256" key="3">
    <source>
        <dbReference type="SAM" id="MobiDB-lite"/>
    </source>
</evidence>
<evidence type="ECO:0000313" key="5">
    <source>
        <dbReference type="EMBL" id="RAR10284.1"/>
    </source>
</evidence>
<feature type="region of interest" description="Disordered" evidence="3">
    <location>
        <begin position="1032"/>
        <end position="1056"/>
    </location>
</feature>
<dbReference type="CDD" id="cd12148">
    <property type="entry name" value="fungal_TF_MHR"/>
    <property type="match status" value="1"/>
</dbReference>
<dbReference type="SMART" id="SM00906">
    <property type="entry name" value="Fungal_trans"/>
    <property type="match status" value="1"/>
</dbReference>
<dbReference type="OrthoDB" id="3266505at2759"/>
<dbReference type="Pfam" id="PF05368">
    <property type="entry name" value="NmrA"/>
    <property type="match status" value="1"/>
</dbReference>